<feature type="domain" description="Importin N-terminal" evidence="9">
    <location>
        <begin position="33"/>
        <end position="99"/>
    </location>
</feature>
<dbReference type="GO" id="GO:0005643">
    <property type="term" value="C:nuclear pore"/>
    <property type="evidence" value="ECO:0007669"/>
    <property type="project" value="TreeGrafter"/>
</dbReference>
<dbReference type="InterPro" id="IPR001494">
    <property type="entry name" value="Importin-beta_N"/>
</dbReference>
<dbReference type="GO" id="GO:0005049">
    <property type="term" value="F:nuclear export signal receptor activity"/>
    <property type="evidence" value="ECO:0007669"/>
    <property type="project" value="InterPro"/>
</dbReference>
<name>A0A6F9DY51_9ASCI</name>
<dbReference type="PANTHER" id="PTHR12596:SF1">
    <property type="entry name" value="EXPORTIN-4"/>
    <property type="match status" value="1"/>
</dbReference>
<dbReference type="InterPro" id="IPR011989">
    <property type="entry name" value="ARM-like"/>
</dbReference>
<comment type="similarity">
    <text evidence="3">Belongs to the exportin family.</text>
</comment>
<dbReference type="Gene3D" id="1.25.10.10">
    <property type="entry name" value="Leucine-rich Repeat Variant"/>
    <property type="match status" value="2"/>
</dbReference>
<evidence type="ECO:0000256" key="3">
    <source>
        <dbReference type="ARBA" id="ARBA00009466"/>
    </source>
</evidence>
<dbReference type="InterPro" id="IPR016024">
    <property type="entry name" value="ARM-type_fold"/>
</dbReference>
<dbReference type="PROSITE" id="PS50166">
    <property type="entry name" value="IMPORTIN_B_NT"/>
    <property type="match status" value="1"/>
</dbReference>
<dbReference type="GO" id="GO:0006611">
    <property type="term" value="P:protein export from nucleus"/>
    <property type="evidence" value="ECO:0007669"/>
    <property type="project" value="TreeGrafter"/>
</dbReference>
<dbReference type="SUPFAM" id="SSF48371">
    <property type="entry name" value="ARM repeat"/>
    <property type="match status" value="1"/>
</dbReference>
<keyword evidence="7" id="KW-0539">Nucleus</keyword>
<evidence type="ECO:0000256" key="5">
    <source>
        <dbReference type="ARBA" id="ARBA00022490"/>
    </source>
</evidence>
<accession>A0A6F9DY51</accession>
<keyword evidence="6" id="KW-0653">Protein transport</keyword>
<dbReference type="GO" id="GO:0005737">
    <property type="term" value="C:cytoplasm"/>
    <property type="evidence" value="ECO:0007669"/>
    <property type="project" value="UniProtKB-SubCell"/>
</dbReference>
<dbReference type="PANTHER" id="PTHR12596">
    <property type="entry name" value="EXPORTIN 4,7-RELATED"/>
    <property type="match status" value="1"/>
</dbReference>
<evidence type="ECO:0000256" key="6">
    <source>
        <dbReference type="ARBA" id="ARBA00022927"/>
    </source>
</evidence>
<dbReference type="EMBL" id="LR791933">
    <property type="protein sequence ID" value="CAB3267795.1"/>
    <property type="molecule type" value="mRNA"/>
</dbReference>
<dbReference type="InterPro" id="IPR044189">
    <property type="entry name" value="XPO4/7-like"/>
</dbReference>
<evidence type="ECO:0000259" key="9">
    <source>
        <dbReference type="PROSITE" id="PS50166"/>
    </source>
</evidence>
<evidence type="ECO:0000256" key="4">
    <source>
        <dbReference type="ARBA" id="ARBA00022448"/>
    </source>
</evidence>
<evidence type="ECO:0000256" key="7">
    <source>
        <dbReference type="ARBA" id="ARBA00023242"/>
    </source>
</evidence>
<keyword evidence="4" id="KW-0813">Transport</keyword>
<evidence type="ECO:0000256" key="8">
    <source>
        <dbReference type="ARBA" id="ARBA00040444"/>
    </source>
</evidence>
<dbReference type="GO" id="GO:0031267">
    <property type="term" value="F:small GTPase binding"/>
    <property type="evidence" value="ECO:0007669"/>
    <property type="project" value="InterPro"/>
</dbReference>
<sequence length="1148" mass="130090">MLSQAGLVQRLEEATHASLAPPDMISPEARQDAEEVLLSFRRSKAPYHVCKDILERSTVASVQYQASATLKDAIIREWTIIDEETRNNLQQFLLTFITERPNITGFVREGLSNVLAVMIKRSSLATKDANQRLPFYQHLTMMVSSGNPVLEKSACSILSALCIEFSSSDKSSNVGITWEQHAKCKREFEANDLQQIFHLVVQVLRHIESSAAAKGGLHGAEANLCEKFFTIAEQILNWQFSPEAYMRRAVISQDTTIKIAFKPPKQWKTVFLDPNFLELFFKLHIKVRENESLCHGSVSCLAQLASLNGPIFDDDSVAVQFLVNFVQAFLHVFSSYKCIEHEVLGISNIIHNLLDVHKIEVWALLAKQHNLFIPFLQAVTKMTCLFGKEASHEEELHEDDQIYMEAYENLLDSWTTLIERMGDGDKTNFIAPCAKEIVTCYVQCHICPPEGTRKPGFDDDDSDIDELEEDDSEKFGCQLISVASLARTVPHETIPLITKLLEERTNRLSSHLHRVKQHSSTGAYNIADSYLNDLYEDIHWILLLAGHILADECEGETALIPPELVNYSIQQKSTINESVTLQVLGSPTQKLSEIPGAEQSTDYIVRLTSAVIRLSQVESDALESNMMEILSPQLARDLMWFFKLWAATYLQYAEDFYKELSPVLSSAFGRNSQGAKWLTNFLITKIYLSLSFWTAEIAVLDNTTSLLLTLVDHPERSSQVVESSEFWKLGMKFCSNQPPFNALPHVVKQNIMSSLVLAGSAKMNVYRDKYWQQTLEPLPKRYHELVSKDWFVKMSQEKNVQMEISEILTLLQGVAISSRPDNASILFSFLSPIIADCPKLLSVYHTCENLVILILELLVEIAHKQMCYLNQAQCQQMYEWSMAVLKTYSKHNLGKHSREAEEEAFQDLSLIIELLTHILSKDFIDFSDTDNELHAEVVIRQPENETSAADVVLFGLGIILPHMNSQLLLYPSLCSQYYKLVTFLCEIYPEKVEKLPAEMMLAFIHSLQLGLSSYGNDNCKLCLEAVEGLALQCQKTKEQPTELHVATLSFVRLVFDSLIVHAADLDLLRTAGETFYSLLCFRPDQSMILFNQVIESQADPSYKQRLAEAFHTLIPDPAQLLPDRPHRTAFLKTLESVIFNIRGILCVK</sequence>
<protein>
    <recommendedName>
        <fullName evidence="8">Exportin-4</fullName>
    </recommendedName>
</protein>
<keyword evidence="5" id="KW-0963">Cytoplasm</keyword>
<evidence type="ECO:0000256" key="2">
    <source>
        <dbReference type="ARBA" id="ARBA00004496"/>
    </source>
</evidence>
<evidence type="ECO:0000256" key="1">
    <source>
        <dbReference type="ARBA" id="ARBA00004123"/>
    </source>
</evidence>
<comment type="subcellular location">
    <subcellularLocation>
        <location evidence="2">Cytoplasm</location>
    </subcellularLocation>
    <subcellularLocation>
        <location evidence="1">Nucleus</location>
    </subcellularLocation>
</comment>
<organism evidence="10">
    <name type="scientific">Phallusia mammillata</name>
    <dbReference type="NCBI Taxonomy" id="59560"/>
    <lineage>
        <taxon>Eukaryota</taxon>
        <taxon>Metazoa</taxon>
        <taxon>Chordata</taxon>
        <taxon>Tunicata</taxon>
        <taxon>Ascidiacea</taxon>
        <taxon>Phlebobranchia</taxon>
        <taxon>Ascidiidae</taxon>
        <taxon>Phallusia</taxon>
    </lineage>
</organism>
<evidence type="ECO:0000313" key="10">
    <source>
        <dbReference type="EMBL" id="CAB3267795.1"/>
    </source>
</evidence>
<dbReference type="AlphaFoldDB" id="A0A6F9DY51"/>
<gene>
    <name evidence="10" type="primary">Xpo4</name>
</gene>
<proteinExistence type="evidence at transcript level"/>
<reference evidence="10" key="1">
    <citation type="submission" date="2020-04" db="EMBL/GenBank/DDBJ databases">
        <authorList>
            <person name="Neveu A P."/>
        </authorList>
    </citation>
    <scope>NUCLEOTIDE SEQUENCE</scope>
    <source>
        <tissue evidence="10">Whole embryo</tissue>
    </source>
</reference>